<dbReference type="InterPro" id="IPR011991">
    <property type="entry name" value="ArsR-like_HTH"/>
</dbReference>
<evidence type="ECO:0000313" key="2">
    <source>
        <dbReference type="EMBL" id="CDX20970.1"/>
    </source>
</evidence>
<keyword evidence="3" id="KW-1185">Reference proteome</keyword>
<dbReference type="CDD" id="cd00090">
    <property type="entry name" value="HTH_ARSR"/>
    <property type="match status" value="1"/>
</dbReference>
<dbReference type="SUPFAM" id="SSF46785">
    <property type="entry name" value="Winged helix' DNA-binding domain"/>
    <property type="match status" value="1"/>
</dbReference>
<organism evidence="2 3">
    <name type="scientific">Mesorhizobium plurifarium</name>
    <dbReference type="NCBI Taxonomy" id="69974"/>
    <lineage>
        <taxon>Bacteria</taxon>
        <taxon>Pseudomonadati</taxon>
        <taxon>Pseudomonadota</taxon>
        <taxon>Alphaproteobacteria</taxon>
        <taxon>Hyphomicrobiales</taxon>
        <taxon>Phyllobacteriaceae</taxon>
        <taxon>Mesorhizobium</taxon>
    </lineage>
</organism>
<name>A0A090E1M2_MESPL</name>
<dbReference type="Gene3D" id="1.10.10.10">
    <property type="entry name" value="Winged helix-like DNA-binding domain superfamily/Winged helix DNA-binding domain"/>
    <property type="match status" value="1"/>
</dbReference>
<dbReference type="Pfam" id="PF12840">
    <property type="entry name" value="HTH_20"/>
    <property type="match status" value="1"/>
</dbReference>
<gene>
    <name evidence="2" type="ORF">MPL3356_340119</name>
</gene>
<dbReference type="InterPro" id="IPR036388">
    <property type="entry name" value="WH-like_DNA-bd_sf"/>
</dbReference>
<dbReference type="GO" id="GO:0006355">
    <property type="term" value="P:regulation of DNA-templated transcription"/>
    <property type="evidence" value="ECO:0007669"/>
    <property type="project" value="UniProtKB-ARBA"/>
</dbReference>
<dbReference type="Proteomes" id="UP000045285">
    <property type="component" value="Unassembled WGS sequence"/>
</dbReference>
<reference evidence="3" key="1">
    <citation type="submission" date="2014-08" db="EMBL/GenBank/DDBJ databases">
        <authorList>
            <person name="Moulin L."/>
        </authorList>
    </citation>
    <scope>NUCLEOTIDE SEQUENCE [LARGE SCALE GENOMIC DNA]</scope>
</reference>
<protein>
    <submittedName>
        <fullName evidence="2">Uncharacterized protein</fullName>
    </submittedName>
</protein>
<feature type="region of interest" description="Disordered" evidence="1">
    <location>
        <begin position="62"/>
        <end position="87"/>
    </location>
</feature>
<accession>A0A090E1M2</accession>
<evidence type="ECO:0000313" key="3">
    <source>
        <dbReference type="Proteomes" id="UP000045285"/>
    </source>
</evidence>
<dbReference type="AlphaFoldDB" id="A0A090E1M2"/>
<evidence type="ECO:0000256" key="1">
    <source>
        <dbReference type="SAM" id="MobiDB-lite"/>
    </source>
</evidence>
<dbReference type="EMBL" id="CCMZ01000028">
    <property type="protein sequence ID" value="CDX20970.1"/>
    <property type="molecule type" value="Genomic_DNA"/>
</dbReference>
<sequence length="87" mass="9368">MRLLRSLVVAPPDGIAADSLAEQSEVSPSNVSFHLKELVRAGTVSAWREGRSIVYARLFSSASGSSNVPCRGWLASTSPPPTERRSR</sequence>
<proteinExistence type="predicted"/>
<dbReference type="InterPro" id="IPR036390">
    <property type="entry name" value="WH_DNA-bd_sf"/>
</dbReference>